<reference evidence="3 4" key="1">
    <citation type="submission" date="2019-07" db="EMBL/GenBank/DDBJ databases">
        <title>De Novo Assembly of kiwifruit Actinidia rufa.</title>
        <authorList>
            <person name="Sugita-Konishi S."/>
            <person name="Sato K."/>
            <person name="Mori E."/>
            <person name="Abe Y."/>
            <person name="Kisaki G."/>
            <person name="Hamano K."/>
            <person name="Suezawa K."/>
            <person name="Otani M."/>
            <person name="Fukuda T."/>
            <person name="Manabe T."/>
            <person name="Gomi K."/>
            <person name="Tabuchi M."/>
            <person name="Akimitsu K."/>
            <person name="Kataoka I."/>
        </authorList>
    </citation>
    <scope>NUCLEOTIDE SEQUENCE [LARGE SCALE GENOMIC DNA]</scope>
    <source>
        <strain evidence="4">cv. Fuchu</strain>
    </source>
</reference>
<dbReference type="EMBL" id="BJWL01000009">
    <property type="protein sequence ID" value="GFY94038.1"/>
    <property type="molecule type" value="Genomic_DNA"/>
</dbReference>
<comment type="caution">
    <text evidence="3">The sequence shown here is derived from an EMBL/GenBank/DDBJ whole genome shotgun (WGS) entry which is preliminary data.</text>
</comment>
<dbReference type="AlphaFoldDB" id="A0A7J0F5Q0"/>
<dbReference type="Proteomes" id="UP000585474">
    <property type="component" value="Unassembled WGS sequence"/>
</dbReference>
<feature type="region of interest" description="Disordered" evidence="1">
    <location>
        <begin position="157"/>
        <end position="180"/>
    </location>
</feature>
<feature type="transmembrane region" description="Helical" evidence="2">
    <location>
        <begin position="189"/>
        <end position="209"/>
    </location>
</feature>
<gene>
    <name evidence="3" type="ORF">Acr_09g0004840</name>
</gene>
<keyword evidence="2" id="KW-1133">Transmembrane helix</keyword>
<evidence type="ECO:0000313" key="4">
    <source>
        <dbReference type="Proteomes" id="UP000585474"/>
    </source>
</evidence>
<feature type="compositionally biased region" description="Basic and acidic residues" evidence="1">
    <location>
        <begin position="157"/>
        <end position="168"/>
    </location>
</feature>
<dbReference type="OrthoDB" id="1911818at2759"/>
<accession>A0A7J0F5Q0</accession>
<keyword evidence="4" id="KW-1185">Reference proteome</keyword>
<name>A0A7J0F5Q0_9ERIC</name>
<dbReference type="PANTHER" id="PTHR34064:SF5">
    <property type="entry name" value="PROTEIN, PUTATIVE-RELATED"/>
    <property type="match status" value="1"/>
</dbReference>
<evidence type="ECO:0000256" key="2">
    <source>
        <dbReference type="SAM" id="Phobius"/>
    </source>
</evidence>
<keyword evidence="2" id="KW-0472">Membrane</keyword>
<evidence type="ECO:0000256" key="1">
    <source>
        <dbReference type="SAM" id="MobiDB-lite"/>
    </source>
</evidence>
<organism evidence="3 4">
    <name type="scientific">Actinidia rufa</name>
    <dbReference type="NCBI Taxonomy" id="165716"/>
    <lineage>
        <taxon>Eukaryota</taxon>
        <taxon>Viridiplantae</taxon>
        <taxon>Streptophyta</taxon>
        <taxon>Embryophyta</taxon>
        <taxon>Tracheophyta</taxon>
        <taxon>Spermatophyta</taxon>
        <taxon>Magnoliopsida</taxon>
        <taxon>eudicotyledons</taxon>
        <taxon>Gunneridae</taxon>
        <taxon>Pentapetalae</taxon>
        <taxon>asterids</taxon>
        <taxon>Ericales</taxon>
        <taxon>Actinidiaceae</taxon>
        <taxon>Actinidia</taxon>
    </lineage>
</organism>
<sequence length="221" mass="24878">MRFRPLSVGTTTFKVELLQSKLIFCVLQVNGCNRLDRDQDAYSISLLPAEATTDLQCETQLAFLNHSQVPNQLCLDAQLNSYINLEKETADAHSPCILDIYVENGNSGTPKNRDKAVERLKIESPLPRPLQSQISLQIGVKFMQLLMNGTVVLPRFTSRDKSATERSNETPNNRTRKYKRSASFNSRRVVLLFSVVSSVGTLVLIYLTLRVRQIGDGLVYL</sequence>
<protein>
    <submittedName>
        <fullName evidence="3">Uncharacterized protein</fullName>
    </submittedName>
</protein>
<proteinExistence type="predicted"/>
<dbReference type="PANTHER" id="PTHR34064">
    <property type="entry name" value="OS04G0672300 PROTEIN"/>
    <property type="match status" value="1"/>
</dbReference>
<evidence type="ECO:0000313" key="3">
    <source>
        <dbReference type="EMBL" id="GFY94038.1"/>
    </source>
</evidence>
<keyword evidence="2" id="KW-0812">Transmembrane</keyword>